<dbReference type="GO" id="GO:0016814">
    <property type="term" value="F:hydrolase activity, acting on carbon-nitrogen (but not peptide) bonds, in cyclic amidines"/>
    <property type="evidence" value="ECO:0007669"/>
    <property type="project" value="TreeGrafter"/>
</dbReference>
<dbReference type="PANTHER" id="PTHR32027:SF9">
    <property type="entry name" value="BLL3847 PROTEIN"/>
    <property type="match status" value="1"/>
</dbReference>
<dbReference type="Proteomes" id="UP000193207">
    <property type="component" value="Unassembled WGS sequence"/>
</dbReference>
<dbReference type="SUPFAM" id="SSF51338">
    <property type="entry name" value="Composite domain of metallo-dependent hydrolases"/>
    <property type="match status" value="1"/>
</dbReference>
<dbReference type="EMBL" id="FWFU01000004">
    <property type="protein sequence ID" value="SLN60197.1"/>
    <property type="molecule type" value="Genomic_DNA"/>
</dbReference>
<dbReference type="InterPro" id="IPR011059">
    <property type="entry name" value="Metal-dep_hydrolase_composite"/>
</dbReference>
<protein>
    <submittedName>
        <fullName evidence="2">N-isopropylammelide isopropyl amidohydrolase</fullName>
        <ecNumber evidence="2">3.5.4.42</ecNumber>
    </submittedName>
</protein>
<dbReference type="CDD" id="cd01293">
    <property type="entry name" value="Bact_CD"/>
    <property type="match status" value="1"/>
</dbReference>
<evidence type="ECO:0000313" key="2">
    <source>
        <dbReference type="EMBL" id="SLN60197.1"/>
    </source>
</evidence>
<dbReference type="InterPro" id="IPR052349">
    <property type="entry name" value="Metallo-hydrolase_Enzymes"/>
</dbReference>
<dbReference type="NCBIfam" id="NF004636">
    <property type="entry name" value="PRK05985.1"/>
    <property type="match status" value="1"/>
</dbReference>
<dbReference type="InterPro" id="IPR032466">
    <property type="entry name" value="Metal_Hydrolase"/>
</dbReference>
<evidence type="ECO:0000313" key="3">
    <source>
        <dbReference type="Proteomes" id="UP000193207"/>
    </source>
</evidence>
<keyword evidence="2" id="KW-0378">Hydrolase</keyword>
<reference evidence="2 3" key="1">
    <citation type="submission" date="2017-03" db="EMBL/GenBank/DDBJ databases">
        <authorList>
            <person name="Afonso C.L."/>
            <person name="Miller P.J."/>
            <person name="Scott M.A."/>
            <person name="Spackman E."/>
            <person name="Goraichik I."/>
            <person name="Dimitrov K.M."/>
            <person name="Suarez D.L."/>
            <person name="Swayne D.E."/>
        </authorList>
    </citation>
    <scope>NUCLEOTIDE SEQUENCE [LARGE SCALE GENOMIC DNA]</scope>
    <source>
        <strain evidence="2 3">CECT 8110</strain>
    </source>
</reference>
<name>A0A1X6ZUP5_9RHOB</name>
<sequence>MSNDILLRNLRPFGADATDMLIRDGRIARIAPGLPAEDGLPEEDCGGAILLPGLVEAHTHLDKTLWGMGWREHQAGPALRDKIDTERRLRREWDIEPHRQSMRQALLSLGHGSTAIRSHVDVDTEVGLAGIEGVAATRAALADQVDIEIVAFPQSGLMSRPGTLELLDEALRGPADVVGGLDPCGIDADPKGQLDAVFALAEKHGKPIDIHLHEPGELGAFSMEMIIERTRAHAMQGKVTISHAFCLGMPDRDRARALVGELADAQIHVATVATPSRPVPLAEDLRAAGVVLCAGSDGIRDTWGPYGNGDMLERAMLLGLRNNLRADRDVEHALWCCSWGGARVMELDGYGIEEGCRADLVLVEAESVTHAVAARPARKLVLKAGRVVARDGRALREAP</sequence>
<dbReference type="EC" id="3.5.4.42" evidence="2"/>
<dbReference type="RefSeq" id="WP_085818883.1">
    <property type="nucleotide sequence ID" value="NZ_FWFU01000004.1"/>
</dbReference>
<dbReference type="AlphaFoldDB" id="A0A1X6ZUP5"/>
<dbReference type="Gene3D" id="2.30.40.10">
    <property type="entry name" value="Urease, subunit C, domain 1"/>
    <property type="match status" value="1"/>
</dbReference>
<accession>A0A1X6ZUP5</accession>
<dbReference type="Pfam" id="PF07969">
    <property type="entry name" value="Amidohydro_3"/>
    <property type="match status" value="1"/>
</dbReference>
<dbReference type="OrthoDB" id="9815027at2"/>
<proteinExistence type="predicted"/>
<feature type="domain" description="Amidohydrolase 3" evidence="1">
    <location>
        <begin position="152"/>
        <end position="389"/>
    </location>
</feature>
<dbReference type="PANTHER" id="PTHR32027">
    <property type="entry name" value="CYTOSINE DEAMINASE"/>
    <property type="match status" value="1"/>
</dbReference>
<dbReference type="Gene3D" id="3.20.20.140">
    <property type="entry name" value="Metal-dependent hydrolases"/>
    <property type="match status" value="1"/>
</dbReference>
<dbReference type="InterPro" id="IPR013108">
    <property type="entry name" value="Amidohydro_3"/>
</dbReference>
<gene>
    <name evidence="2" type="primary">atzC</name>
    <name evidence="2" type="ORF">ROH8110_03373</name>
</gene>
<evidence type="ECO:0000259" key="1">
    <source>
        <dbReference type="Pfam" id="PF07969"/>
    </source>
</evidence>
<keyword evidence="3" id="KW-1185">Reference proteome</keyword>
<dbReference type="SUPFAM" id="SSF51556">
    <property type="entry name" value="Metallo-dependent hydrolases"/>
    <property type="match status" value="1"/>
</dbReference>
<dbReference type="GO" id="GO:0018764">
    <property type="term" value="F:N-isopropylammelide isopropylaminohydrolase activity"/>
    <property type="evidence" value="ECO:0007669"/>
    <property type="project" value="UniProtKB-EC"/>
</dbReference>
<organism evidence="2 3">
    <name type="scientific">Roseovarius halotolerans</name>
    <dbReference type="NCBI Taxonomy" id="505353"/>
    <lineage>
        <taxon>Bacteria</taxon>
        <taxon>Pseudomonadati</taxon>
        <taxon>Pseudomonadota</taxon>
        <taxon>Alphaproteobacteria</taxon>
        <taxon>Rhodobacterales</taxon>
        <taxon>Roseobacteraceae</taxon>
        <taxon>Roseovarius</taxon>
    </lineage>
</organism>